<proteinExistence type="predicted"/>
<sequence length="136" mass="15846">MNFHYTCLFIVGFLVVHLVQTRDLSHFSPSCRVQPICTGKRAERIACLDRQIEEDKKCVQAIKNKKQRTEAKILESTNKIKRIDEVVDRLRKLRDECLVRTKCNIGVLRKTNDEAEQLITQFRRADSEKLMAEING</sequence>
<organism evidence="2 3">
    <name type="scientific">Acrobeloides nanus</name>
    <dbReference type="NCBI Taxonomy" id="290746"/>
    <lineage>
        <taxon>Eukaryota</taxon>
        <taxon>Metazoa</taxon>
        <taxon>Ecdysozoa</taxon>
        <taxon>Nematoda</taxon>
        <taxon>Chromadorea</taxon>
        <taxon>Rhabditida</taxon>
        <taxon>Tylenchina</taxon>
        <taxon>Cephalobomorpha</taxon>
        <taxon>Cephaloboidea</taxon>
        <taxon>Cephalobidae</taxon>
        <taxon>Acrobeloides</taxon>
    </lineage>
</organism>
<protein>
    <submittedName>
        <fullName evidence="3">Uncharacterized protein</fullName>
    </submittedName>
</protein>
<accession>A0A914EPG4</accession>
<feature type="signal peptide" evidence="1">
    <location>
        <begin position="1"/>
        <end position="21"/>
    </location>
</feature>
<feature type="chain" id="PRO_5037018591" evidence="1">
    <location>
        <begin position="22"/>
        <end position="136"/>
    </location>
</feature>
<dbReference type="Proteomes" id="UP000887540">
    <property type="component" value="Unplaced"/>
</dbReference>
<evidence type="ECO:0000256" key="1">
    <source>
        <dbReference type="SAM" id="SignalP"/>
    </source>
</evidence>
<dbReference type="AlphaFoldDB" id="A0A914EPG4"/>
<keyword evidence="1" id="KW-0732">Signal</keyword>
<evidence type="ECO:0000313" key="2">
    <source>
        <dbReference type="Proteomes" id="UP000887540"/>
    </source>
</evidence>
<reference evidence="3" key="1">
    <citation type="submission" date="2022-11" db="UniProtKB">
        <authorList>
            <consortium name="WormBaseParasite"/>
        </authorList>
    </citation>
    <scope>IDENTIFICATION</scope>
</reference>
<name>A0A914EPG4_9BILA</name>
<dbReference type="WBParaSite" id="ACRNAN_scaffold9733.g16462.t1">
    <property type="protein sequence ID" value="ACRNAN_scaffold9733.g16462.t1"/>
    <property type="gene ID" value="ACRNAN_scaffold9733.g16462"/>
</dbReference>
<keyword evidence="2" id="KW-1185">Reference proteome</keyword>
<evidence type="ECO:0000313" key="3">
    <source>
        <dbReference type="WBParaSite" id="ACRNAN_scaffold9733.g16462.t1"/>
    </source>
</evidence>